<dbReference type="GO" id="GO:0000978">
    <property type="term" value="F:RNA polymerase II cis-regulatory region sequence-specific DNA binding"/>
    <property type="evidence" value="ECO:0007669"/>
    <property type="project" value="TreeGrafter"/>
</dbReference>
<dbReference type="InterPro" id="IPR051651">
    <property type="entry name" value="DMTF1_DNA-bind_reg"/>
</dbReference>
<dbReference type="OMA" id="RTRISIW"/>
<reference evidence="5 6" key="1">
    <citation type="submission" date="2025-04" db="UniProtKB">
        <authorList>
            <consortium name="RefSeq"/>
        </authorList>
    </citation>
    <scope>IDENTIFICATION</scope>
</reference>
<keyword evidence="4" id="KW-1185">Reference proteome</keyword>
<evidence type="ECO:0000256" key="1">
    <source>
        <dbReference type="ARBA" id="ARBA00004123"/>
    </source>
</evidence>
<evidence type="ECO:0000313" key="4">
    <source>
        <dbReference type="Proteomes" id="UP000515180"/>
    </source>
</evidence>
<keyword evidence="2" id="KW-0238">DNA-binding</keyword>
<name>A0A6P8L988_BOMIM</name>
<evidence type="ECO:0000313" key="5">
    <source>
        <dbReference type="RefSeq" id="XP_024220667.1"/>
    </source>
</evidence>
<organism evidence="4 6">
    <name type="scientific">Bombus impatiens</name>
    <name type="common">Bumblebee</name>
    <dbReference type="NCBI Taxonomy" id="132113"/>
    <lineage>
        <taxon>Eukaryota</taxon>
        <taxon>Metazoa</taxon>
        <taxon>Ecdysozoa</taxon>
        <taxon>Arthropoda</taxon>
        <taxon>Hexapoda</taxon>
        <taxon>Insecta</taxon>
        <taxon>Pterygota</taxon>
        <taxon>Neoptera</taxon>
        <taxon>Endopterygota</taxon>
        <taxon>Hymenoptera</taxon>
        <taxon>Apocrita</taxon>
        <taxon>Aculeata</taxon>
        <taxon>Apoidea</taxon>
        <taxon>Anthophila</taxon>
        <taxon>Apidae</taxon>
        <taxon>Bombus</taxon>
        <taxon>Pyrobombus</taxon>
    </lineage>
</organism>
<dbReference type="PANTHER" id="PTHR46380:SF2">
    <property type="entry name" value="CYCLIN-D-BINDING MYB-LIKE TRANSCRIPTION FACTOR 1"/>
    <property type="match status" value="1"/>
</dbReference>
<evidence type="ECO:0000256" key="2">
    <source>
        <dbReference type="ARBA" id="ARBA00023125"/>
    </source>
</evidence>
<protein>
    <submittedName>
        <fullName evidence="5 6">Uncharacterized protein LOC100741693 isoform X1</fullName>
    </submittedName>
</protein>
<dbReference type="Proteomes" id="UP000515180">
    <property type="component" value="Unplaced"/>
</dbReference>
<dbReference type="OrthoDB" id="5812619at2759"/>
<proteinExistence type="predicted"/>
<dbReference type="RefSeq" id="XP_033174678.1">
    <property type="nucleotide sequence ID" value="XM_033318787.1"/>
</dbReference>
<dbReference type="GO" id="GO:0005634">
    <property type="term" value="C:nucleus"/>
    <property type="evidence" value="ECO:0007669"/>
    <property type="project" value="UniProtKB-SubCell"/>
</dbReference>
<evidence type="ECO:0000313" key="6">
    <source>
        <dbReference type="RefSeq" id="XP_033174677.1"/>
    </source>
</evidence>
<dbReference type="KEGG" id="bim:100741693"/>
<dbReference type="AlphaFoldDB" id="A0A6P8L988"/>
<dbReference type="RefSeq" id="XP_024220667.1">
    <property type="nucleotide sequence ID" value="XM_024364899.2"/>
</dbReference>
<evidence type="ECO:0000256" key="3">
    <source>
        <dbReference type="ARBA" id="ARBA00023242"/>
    </source>
</evidence>
<comment type="subcellular location">
    <subcellularLocation>
        <location evidence="1">Nucleus</location>
    </subcellularLocation>
</comment>
<sequence length="212" mass="25976">MDLDDVTLLAQQIRETNKLSTKDATYLRSLRIQLKNPVLPQHEIETRAGSRPPTHEEIKKFEEIESIKKGCYNASEDKIIVHNWKEFCKLNHWNPKEVQPFLLLREENKTYIRSKKERKRFVQFLADGLPNRTLYSVYHRFRTLHADNFQRRFHPDEDRMILDHLEHNINLDQRRKYTDLAKVLKRTRISIWRRYKLLKKKRYERQNYQILY</sequence>
<evidence type="ECO:0000313" key="7">
    <source>
        <dbReference type="RefSeq" id="XP_033174678.1"/>
    </source>
</evidence>
<dbReference type="GeneID" id="100741693"/>
<dbReference type="PANTHER" id="PTHR46380">
    <property type="entry name" value="CYCLIN-D-BINDING MYB-LIKE TRANSCRIPTION FACTOR 1"/>
    <property type="match status" value="1"/>
</dbReference>
<dbReference type="GO" id="GO:0000981">
    <property type="term" value="F:DNA-binding transcription factor activity, RNA polymerase II-specific"/>
    <property type="evidence" value="ECO:0007669"/>
    <property type="project" value="TreeGrafter"/>
</dbReference>
<accession>A0A6P8L988</accession>
<dbReference type="RefSeq" id="XP_033174677.1">
    <property type="nucleotide sequence ID" value="XM_033318786.1"/>
</dbReference>
<gene>
    <name evidence="5 6 7" type="primary">LOC100741693</name>
</gene>
<keyword evidence="3" id="KW-0539">Nucleus</keyword>